<dbReference type="OrthoDB" id="9816308at2"/>
<reference evidence="2 3" key="1">
    <citation type="submission" date="2019-02" db="EMBL/GenBank/DDBJ databases">
        <title>Genomic Encyclopedia of Type Strains, Phase IV (KMG-IV): sequencing the most valuable type-strain genomes for metagenomic binning, comparative biology and taxonomic classification.</title>
        <authorList>
            <person name="Goeker M."/>
        </authorList>
    </citation>
    <scope>NUCLEOTIDE SEQUENCE [LARGE SCALE GENOMIC DNA]</scope>
    <source>
        <strain evidence="2 3">DSM 18116</strain>
    </source>
</reference>
<dbReference type="AlphaFoldDB" id="A0A4Q7MUS6"/>
<accession>A0A4Q7MUS6</accession>
<dbReference type="InterPro" id="IPR029062">
    <property type="entry name" value="Class_I_gatase-like"/>
</dbReference>
<gene>
    <name evidence="2" type="ORF">EV199_2749</name>
</gene>
<dbReference type="InterPro" id="IPR029010">
    <property type="entry name" value="ThuA-like"/>
</dbReference>
<dbReference type="Pfam" id="PF06283">
    <property type="entry name" value="ThuA"/>
    <property type="match status" value="1"/>
</dbReference>
<protein>
    <recommendedName>
        <fullName evidence="1">ThuA-like domain-containing protein</fullName>
    </recommendedName>
</protein>
<dbReference type="Gene3D" id="3.40.50.880">
    <property type="match status" value="1"/>
</dbReference>
<evidence type="ECO:0000313" key="3">
    <source>
        <dbReference type="Proteomes" id="UP000293874"/>
    </source>
</evidence>
<comment type="caution">
    <text evidence="2">The sequence shown here is derived from an EMBL/GenBank/DDBJ whole genome shotgun (WGS) entry which is preliminary data.</text>
</comment>
<dbReference type="PANTHER" id="PTHR40469">
    <property type="entry name" value="SECRETED GLYCOSYL HYDROLASE"/>
    <property type="match status" value="1"/>
</dbReference>
<name>A0A4Q7MUS6_9BACT</name>
<proteinExistence type="predicted"/>
<dbReference type="PANTHER" id="PTHR40469:SF2">
    <property type="entry name" value="GALACTOSE-BINDING DOMAIN-LIKE SUPERFAMILY PROTEIN"/>
    <property type="match status" value="1"/>
</dbReference>
<dbReference type="SUPFAM" id="SSF52317">
    <property type="entry name" value="Class I glutamine amidotransferase-like"/>
    <property type="match status" value="1"/>
</dbReference>
<feature type="domain" description="ThuA-like" evidence="1">
    <location>
        <begin position="28"/>
        <end position="238"/>
    </location>
</feature>
<sequence length="244" mass="27255">MKYFKPVIILFAACISLSCDKDRDKSSRILVFSKTAGFRHSSIPQGKTAILELGRANGFKTDTTENASLFTIENLKKYAAVVFLNTTGDVLDAQQQKDFEEYIRGGGGYAGVHAASDTEYDWPWYGKLVGAYFASHPEQQEAKLRVINHEHLSTKHLPAEWKRKDEWYNFKSIDPATSVLITIDEQSYTGGTNGEPHPMSWFHAYDGGRAWYTALGHTGASYAEPEFLKHLLGGIQYAMGKTGN</sequence>
<dbReference type="EMBL" id="SGXA01000002">
    <property type="protein sequence ID" value="RZS70853.1"/>
    <property type="molecule type" value="Genomic_DNA"/>
</dbReference>
<dbReference type="PROSITE" id="PS51257">
    <property type="entry name" value="PROKAR_LIPOPROTEIN"/>
    <property type="match status" value="1"/>
</dbReference>
<dbReference type="Proteomes" id="UP000293874">
    <property type="component" value="Unassembled WGS sequence"/>
</dbReference>
<dbReference type="RefSeq" id="WP_130541406.1">
    <property type="nucleotide sequence ID" value="NZ_CP042431.1"/>
</dbReference>
<organism evidence="2 3">
    <name type="scientific">Pseudobacter ginsenosidimutans</name>
    <dbReference type="NCBI Taxonomy" id="661488"/>
    <lineage>
        <taxon>Bacteria</taxon>
        <taxon>Pseudomonadati</taxon>
        <taxon>Bacteroidota</taxon>
        <taxon>Chitinophagia</taxon>
        <taxon>Chitinophagales</taxon>
        <taxon>Chitinophagaceae</taxon>
        <taxon>Pseudobacter</taxon>
    </lineage>
</organism>
<evidence type="ECO:0000313" key="2">
    <source>
        <dbReference type="EMBL" id="RZS70853.1"/>
    </source>
</evidence>
<evidence type="ECO:0000259" key="1">
    <source>
        <dbReference type="Pfam" id="PF06283"/>
    </source>
</evidence>
<keyword evidence="3" id="KW-1185">Reference proteome</keyword>